<sequence>MASASHRRRRRRRRLLRSHDILLLLLLLLFHATTATSMAWNWHPLRGGPNGQEATRMYQFGIQLLYSVILTRPVFRFTWGSWRRRRNSTTTDLSSIT</sequence>
<dbReference type="AlphaFoldDB" id="A0A2I0AWH4"/>
<keyword evidence="1" id="KW-0472">Membrane</keyword>
<proteinExistence type="predicted"/>
<keyword evidence="1" id="KW-1133">Transmembrane helix</keyword>
<feature type="transmembrane region" description="Helical" evidence="1">
    <location>
        <begin position="21"/>
        <end position="40"/>
    </location>
</feature>
<dbReference type="Proteomes" id="UP000236161">
    <property type="component" value="Unassembled WGS sequence"/>
</dbReference>
<accession>A0A2I0AWH4</accession>
<evidence type="ECO:0000256" key="1">
    <source>
        <dbReference type="SAM" id="Phobius"/>
    </source>
</evidence>
<reference evidence="2 3" key="1">
    <citation type="journal article" date="2017" name="Nature">
        <title>The Apostasia genome and the evolution of orchids.</title>
        <authorList>
            <person name="Zhang G.Q."/>
            <person name="Liu K.W."/>
            <person name="Li Z."/>
            <person name="Lohaus R."/>
            <person name="Hsiao Y.Y."/>
            <person name="Niu S.C."/>
            <person name="Wang J.Y."/>
            <person name="Lin Y.C."/>
            <person name="Xu Q."/>
            <person name="Chen L.J."/>
            <person name="Yoshida K."/>
            <person name="Fujiwara S."/>
            <person name="Wang Z.W."/>
            <person name="Zhang Y.Q."/>
            <person name="Mitsuda N."/>
            <person name="Wang M."/>
            <person name="Liu G.H."/>
            <person name="Pecoraro L."/>
            <person name="Huang H.X."/>
            <person name="Xiao X.J."/>
            <person name="Lin M."/>
            <person name="Wu X.Y."/>
            <person name="Wu W.L."/>
            <person name="Chen Y.Y."/>
            <person name="Chang S.B."/>
            <person name="Sakamoto S."/>
            <person name="Ohme-Takagi M."/>
            <person name="Yagi M."/>
            <person name="Zeng S.J."/>
            <person name="Shen C.Y."/>
            <person name="Yeh C.M."/>
            <person name="Luo Y.B."/>
            <person name="Tsai W.C."/>
            <person name="Van de Peer Y."/>
            <person name="Liu Z.J."/>
        </authorList>
    </citation>
    <scope>NUCLEOTIDE SEQUENCE [LARGE SCALE GENOMIC DNA]</scope>
    <source>
        <strain evidence="3">cv. Shenzhen</strain>
        <tissue evidence="2">Stem</tissue>
    </source>
</reference>
<gene>
    <name evidence="2" type="ORF">AXF42_Ash015950</name>
</gene>
<evidence type="ECO:0000313" key="2">
    <source>
        <dbReference type="EMBL" id="PKA59892.1"/>
    </source>
</evidence>
<keyword evidence="1" id="KW-0812">Transmembrane</keyword>
<name>A0A2I0AWH4_9ASPA</name>
<feature type="transmembrane region" description="Helical" evidence="1">
    <location>
        <begin position="60"/>
        <end position="79"/>
    </location>
</feature>
<protein>
    <submittedName>
        <fullName evidence="2">Uncharacterized protein</fullName>
    </submittedName>
</protein>
<organism evidence="2 3">
    <name type="scientific">Apostasia shenzhenica</name>
    <dbReference type="NCBI Taxonomy" id="1088818"/>
    <lineage>
        <taxon>Eukaryota</taxon>
        <taxon>Viridiplantae</taxon>
        <taxon>Streptophyta</taxon>
        <taxon>Embryophyta</taxon>
        <taxon>Tracheophyta</taxon>
        <taxon>Spermatophyta</taxon>
        <taxon>Magnoliopsida</taxon>
        <taxon>Liliopsida</taxon>
        <taxon>Asparagales</taxon>
        <taxon>Orchidaceae</taxon>
        <taxon>Apostasioideae</taxon>
        <taxon>Apostasia</taxon>
    </lineage>
</organism>
<dbReference type="EMBL" id="KZ451943">
    <property type="protein sequence ID" value="PKA59892.1"/>
    <property type="molecule type" value="Genomic_DNA"/>
</dbReference>
<evidence type="ECO:0000313" key="3">
    <source>
        <dbReference type="Proteomes" id="UP000236161"/>
    </source>
</evidence>
<keyword evidence="3" id="KW-1185">Reference proteome</keyword>